<keyword evidence="1" id="KW-0732">Signal</keyword>
<reference evidence="2" key="1">
    <citation type="submission" date="2022-09" db="EMBL/GenBank/DDBJ databases">
        <title>Aureispira anguillicida sp. nov., isolated from Leptocephalus of Japanese eel Anguilla japonica.</title>
        <authorList>
            <person name="Yuasa K."/>
            <person name="Mekata T."/>
            <person name="Ikunari K."/>
        </authorList>
    </citation>
    <scope>NUCLEOTIDE SEQUENCE</scope>
    <source>
        <strain evidence="2">EL160426</strain>
    </source>
</reference>
<gene>
    <name evidence="2" type="ORF">AsAng_0039630</name>
</gene>
<accession>A0A915YHX1</accession>
<evidence type="ECO:0000256" key="1">
    <source>
        <dbReference type="SAM" id="SignalP"/>
    </source>
</evidence>
<dbReference type="Pfam" id="PF13585">
    <property type="entry name" value="CHU_C"/>
    <property type="match status" value="1"/>
</dbReference>
<sequence length="3124" mass="316617">MKILLTLLQRVSLLSLLFLGTYTTAFASHNLGCTLTYVCLGNNQYEFTMICYGDCSPTSATLSSSYTISFSHGGSCSASVNNLTLDSVGHLSQIDVSQLCDSTTSTCQGGTQQGVEEWVYKGITTLPAGCLWTVNFSTCCRSAAVTNLQGTSQGTAISTTVNTNLTPCNSSVQFSNTPIIYTCDSTLVQYNHGATDPDGDSLVFSLVNAREGNPATNIPFVAGLSATNPVSLVPTTTFQFDSATGQMTFMPMDNFYQVAMVVVKVEEIRNGVVIATTYREVQITVLTNCNNDPPGVDSNGVQGSAITINGSSLELCRGSFASFELVIQDPNGDSLTVTSNIISAIPGAVVSYNVDDTVVDSVILTFTVNSINLAPGVYPFSINISDNACPVPSLQFLGYALKIYGANFTDNIYCRNDQDPVPIIIGDSAGVFQGLVTNPVGLVMDSITGIIDLDSSAVGTYDIVYTLDSISICPSDSIQITIVDIPDPSFSYPRALWCKQGVDLTPTITGTPGGLFRSDPGVSINQITGVVDISSTSVGSHIIYYDVVGGTCAARDSFIIDVMEISNFEATSSQYFICPNEIDIIQLGVNVTYNGTTPPTQTYLWSPNSDISNVNIANPVVTLLTPQTYYLTYNDVLCPQMQDTVEITAPYPAVISPTSDIVLCNGNSAQIGAAVAAGSGGQSFCYNNAATTIATEDTTYFTINVTGVTPALINGSLLASLSTLLGIDINSLAHVTAHLIAPSGESAMLVNRRGGLHEVLDSVVFSTAAGNLSTATMPFFPPPPPASQAITGNYLPEGGVAGFNSLLGATSNGTWTLMLIHFNGGVGTGTGTLNDWCLNFQDLSAASFQWSPNNATISCVQCDSPTVNPVVNTTYSVVATNLFGCRDTADVDVVIDTALPSPVLSCGAATISSVTFDWVPVFGAAGYVVSVDGGAPQILGANISTHQVTGLSAGQCVTFVIYPQSGNTCADGAPDTIVCCAANCGIIDPVTIAASGPTTFCVGQSVTLDAGAGFNHYQWSTAATDTNQTVVVSSTQLVSVTTTDNNGCIDTGSVLITVVPGPTPSITASGSTTLCSGDTVFLDAGAGYAVYAWSPTGASQTIAATTTGTHIVTVTDAVGCIGVDSMTVTVGTPLLAPTVGTNLSCNGVSPADGSAVVTASGSFPAYTYLWTDGQNTATATGLGTGVACVTVTDANSCTVSTCVTISEPSAVSVTTTQVNVTCFNGTDGTATAVGSGGTGTHTFSWSNGQNTATATGLGAGLHCVTVTDASGCTADTCITITQPAVTVTSNAVVSSSYPNGSPISCGGTCDGEATASGSGGTPSVSGYLYSWSTTPVQNTAIATGLCVGIYTVTVTDSVGCSSLSSVTLTEPAPVTVTIGSTVHPSCHSASDGQAVATASGGAGGYSYAWNTVPMQLTDTATALADGIYTVTATDANGCTGTESVTITEPSAVTATTSISSNYNGASISCNGACDGALTAVGTGGTGAHTYVWSDGQTNAIATGLCAGAYTVTVLDANGCSATSTLTITEPSAVTATSSSTDALCFGASDGTATAVGAGGTGAFSYSWSTSPVQNTAIATGLNASTGVYTATVSDANGCSALTSVTISEPSLVTATISTVAVNCHGGSDGTATATVGGGTPGVPAYLYNWGVGNSALATSHGQSAGSYIVTITDGNGCSITESYTISEPSAMSFTVGSVAASCHGASDGTASINVSGGVGGFTYTWNNGQNTATATGLPAGMHCVTATDGNGCTVDTCIQVDQPAGFSNINFSTIDVSCFGGSNGQATISLSGGIQPYSFVWSNGQNGNMATGLTATTHSVTVTDANGCTVTANVVINEPTALQLNFDVDSVQCKNGSDGQIEALVTGGTFPYTYQWDAATGNQNTAIANGLTIGTYSVVVTDFNGCTITASATVSEPQTVLTAAIINQSNPSCHNSCDGMIEVDAQGATPNYTYQWNNGQTSSIATGVCAGVHTVTITDANGCSITAGSVLTEPSAISLIPQVLSNYNGAAISCPGEADGSVGVTAAGGNGGFSYIWSPAGQNTATINGLVEGTYCVTVTDVAGCQADTCISIVDPVPLAATFTQVDVLCHGDANGQILVNATPGTGTLGVNGYEYKITGPGQSGNVYSAINVYNNLAAGSYVVFVRDGNNCEISLPIAIAEPAPVLIDSVVITDALCFGAADGTAMAHASGGTGTYTYRWSDAQVTNPATGLAKGLYTVTVTDANGCDRVEVFNVGEPTALTGNITANPIPCFGGTATATASGSGGTPIALTSYVYNWSNGSTSATTIGLTAGVHCVTITDANACSFVTCVTLTQPSTALTASISAQTDATCHGSATGTATAQGTGGTSPYTYQWDAAAANQTSQTAIGLAAGIYTVVVTDSNNCTNSTTVTISEPSLLTAAITATTNATCNGVGTGTATVAGTGGVPTYTYLWADGQTNATATGLVGGSHPVTLTDANGCTAIATAIITEPTAVDITAIFTTPVACKGGATGSATLSIQGGTPTSGYTFQWSGAPGQNSITATGLSAGIHTVTATDANGCFDVDTFTISEPALGLTGYLTTTDALCFGAASGEIAAVITGGTGSNYTFAWNSSPSQHTVVADSLAAGNYTVTVTDSLGCTLTLTGTVGEPSQLVVTAGVQQDVTCFGGDNGIATVLTTNGGVPTYSYVWTDPSGQVSTTATNLSAGPVTVVATDANMCTASATVTITEATPITVTENVSPVSCHGLTDGSIDILTSNKVLVGYNWSNGFIGNPNSGLAAGVYELTVTDATFCTESFSYTITEPSAINLDIQQTTAILCHGADNATAQVTPTGGSPAYTANWSHGASSSRVTDLAPGLYTVTITDSRGCMADTSITIEEPEALTITGTTAGTFCAGDQTGVLTAIGAGGTVLSGLLEYSIDGTTWQNGNIFSGLSAGIYTLSVKDENGCVVDTALVVEDADPFFISSMTGNTTIEYLDSLTIQATLNDTTGVLYSWTQITGVMGVVTDSSYSFDIAPAEGVQYEFTATNANGCTVDSIVIIDVEKPRRANAATGFTPNGDGVNDYFFIQGGEKIQEVVLFRVYDRWGELVFEGNSLDPNIATQGWDGIFRGQPATSGIYSWYADVLFKDGETTQIKGNVNLLR</sequence>
<dbReference type="KEGG" id="aup:AsAng_0039630"/>
<dbReference type="InterPro" id="IPR013783">
    <property type="entry name" value="Ig-like_fold"/>
</dbReference>
<dbReference type="Gene3D" id="2.60.40.10">
    <property type="entry name" value="Immunoglobulins"/>
    <property type="match status" value="1"/>
</dbReference>
<dbReference type="NCBIfam" id="TIGR04131">
    <property type="entry name" value="Bac_Flav_CTERM"/>
    <property type="match status" value="1"/>
</dbReference>
<dbReference type="Proteomes" id="UP001060919">
    <property type="component" value="Chromosome"/>
</dbReference>
<dbReference type="RefSeq" id="WP_264788521.1">
    <property type="nucleotide sequence ID" value="NZ_AP026867.1"/>
</dbReference>
<evidence type="ECO:0000313" key="3">
    <source>
        <dbReference type="Proteomes" id="UP001060919"/>
    </source>
</evidence>
<dbReference type="Pfam" id="PF13573">
    <property type="entry name" value="SprB"/>
    <property type="match status" value="17"/>
</dbReference>
<organism evidence="2 3">
    <name type="scientific">Aureispira anguillae</name>
    <dbReference type="NCBI Taxonomy" id="2864201"/>
    <lineage>
        <taxon>Bacteria</taxon>
        <taxon>Pseudomonadati</taxon>
        <taxon>Bacteroidota</taxon>
        <taxon>Saprospiria</taxon>
        <taxon>Saprospirales</taxon>
        <taxon>Saprospiraceae</taxon>
        <taxon>Aureispira</taxon>
    </lineage>
</organism>
<dbReference type="SUPFAM" id="SSF49785">
    <property type="entry name" value="Galactose-binding domain-like"/>
    <property type="match status" value="1"/>
</dbReference>
<dbReference type="InterPro" id="IPR025667">
    <property type="entry name" value="SprB_repeat"/>
</dbReference>
<proteinExistence type="predicted"/>
<evidence type="ECO:0000313" key="2">
    <source>
        <dbReference type="EMBL" id="BDS13233.1"/>
    </source>
</evidence>
<dbReference type="Gene3D" id="2.60.40.740">
    <property type="match status" value="9"/>
</dbReference>
<dbReference type="InterPro" id="IPR026341">
    <property type="entry name" value="T9SS_type_B"/>
</dbReference>
<keyword evidence="3" id="KW-1185">Reference proteome</keyword>
<name>A0A915YHX1_9BACT</name>
<feature type="chain" id="PRO_5037434324" evidence="1">
    <location>
        <begin position="28"/>
        <end position="3124"/>
    </location>
</feature>
<protein>
    <submittedName>
        <fullName evidence="2">Gliding motility-associated C-terminal domain-containing protein</fullName>
    </submittedName>
</protein>
<dbReference type="InterPro" id="IPR008979">
    <property type="entry name" value="Galactose-bd-like_sf"/>
</dbReference>
<dbReference type="EMBL" id="AP026867">
    <property type="protein sequence ID" value="BDS13233.1"/>
    <property type="molecule type" value="Genomic_DNA"/>
</dbReference>
<feature type="signal peptide" evidence="1">
    <location>
        <begin position="1"/>
        <end position="27"/>
    </location>
</feature>